<reference evidence="6" key="1">
    <citation type="journal article" date="2019" name="Int. J. Syst. Evol. Microbiol.">
        <title>The Global Catalogue of Microorganisms (GCM) 10K type strain sequencing project: providing services to taxonomists for standard genome sequencing and annotation.</title>
        <authorList>
            <consortium name="The Broad Institute Genomics Platform"/>
            <consortium name="The Broad Institute Genome Sequencing Center for Infectious Disease"/>
            <person name="Wu L."/>
            <person name="Ma J."/>
        </authorList>
    </citation>
    <scope>NUCLEOTIDE SEQUENCE [LARGE SCALE GENOMIC DNA]</scope>
    <source>
        <strain evidence="6">CGMCC 4.7152</strain>
    </source>
</reference>
<keyword evidence="1" id="KW-0472">Membrane</keyword>
<feature type="transmembrane region" description="Helical" evidence="1">
    <location>
        <begin position="240"/>
        <end position="262"/>
    </location>
</feature>
<dbReference type="Gene3D" id="3.30.70.270">
    <property type="match status" value="1"/>
</dbReference>
<feature type="transmembrane region" description="Helical" evidence="1">
    <location>
        <begin position="200"/>
        <end position="219"/>
    </location>
</feature>
<accession>A0ABV9WJS2</accession>
<dbReference type="Pfam" id="PF00563">
    <property type="entry name" value="EAL"/>
    <property type="match status" value="1"/>
</dbReference>
<dbReference type="SUPFAM" id="SSF55785">
    <property type="entry name" value="PYP-like sensor domain (PAS domain)"/>
    <property type="match status" value="1"/>
</dbReference>
<feature type="domain" description="EAL" evidence="3">
    <location>
        <begin position="581"/>
        <end position="835"/>
    </location>
</feature>
<dbReference type="SUPFAM" id="SSF141868">
    <property type="entry name" value="EAL domain-like"/>
    <property type="match status" value="1"/>
</dbReference>
<dbReference type="Pfam" id="PF00989">
    <property type="entry name" value="PAS"/>
    <property type="match status" value="1"/>
</dbReference>
<dbReference type="RefSeq" id="WP_380129317.1">
    <property type="nucleotide sequence ID" value="NZ_JBHSIU010000131.1"/>
</dbReference>
<name>A0ABV9WJS2_9ACTN</name>
<feature type="domain" description="GGDEF" evidence="4">
    <location>
        <begin position="444"/>
        <end position="572"/>
    </location>
</feature>
<dbReference type="Gene3D" id="3.20.20.450">
    <property type="entry name" value="EAL domain"/>
    <property type="match status" value="1"/>
</dbReference>
<dbReference type="PANTHER" id="PTHR44757">
    <property type="entry name" value="DIGUANYLATE CYCLASE DGCP"/>
    <property type="match status" value="1"/>
</dbReference>
<dbReference type="CDD" id="cd01949">
    <property type="entry name" value="GGDEF"/>
    <property type="match status" value="1"/>
</dbReference>
<keyword evidence="1" id="KW-0812">Transmembrane</keyword>
<dbReference type="CDD" id="cd00130">
    <property type="entry name" value="PAS"/>
    <property type="match status" value="1"/>
</dbReference>
<dbReference type="NCBIfam" id="TIGR00229">
    <property type="entry name" value="sensory_box"/>
    <property type="match status" value="1"/>
</dbReference>
<keyword evidence="1" id="KW-1133">Transmembrane helix</keyword>
<evidence type="ECO:0000259" key="2">
    <source>
        <dbReference type="PROSITE" id="PS50112"/>
    </source>
</evidence>
<feature type="domain" description="PAS" evidence="2">
    <location>
        <begin position="303"/>
        <end position="362"/>
    </location>
</feature>
<dbReference type="Gene3D" id="3.30.450.20">
    <property type="entry name" value="PAS domain"/>
    <property type="match status" value="1"/>
</dbReference>
<evidence type="ECO:0000259" key="3">
    <source>
        <dbReference type="PROSITE" id="PS50883"/>
    </source>
</evidence>
<feature type="transmembrane region" description="Helical" evidence="1">
    <location>
        <begin position="118"/>
        <end position="137"/>
    </location>
</feature>
<dbReference type="Proteomes" id="UP001595912">
    <property type="component" value="Unassembled WGS sequence"/>
</dbReference>
<dbReference type="InterPro" id="IPR000014">
    <property type="entry name" value="PAS"/>
</dbReference>
<dbReference type="InterPro" id="IPR035965">
    <property type="entry name" value="PAS-like_dom_sf"/>
</dbReference>
<dbReference type="PANTHER" id="PTHR44757:SF2">
    <property type="entry name" value="BIOFILM ARCHITECTURE MAINTENANCE PROTEIN MBAA"/>
    <property type="match status" value="1"/>
</dbReference>
<dbReference type="PROSITE" id="PS50887">
    <property type="entry name" value="GGDEF"/>
    <property type="match status" value="1"/>
</dbReference>
<dbReference type="SMART" id="SM00267">
    <property type="entry name" value="GGDEF"/>
    <property type="match status" value="1"/>
</dbReference>
<dbReference type="SMART" id="SM00052">
    <property type="entry name" value="EAL"/>
    <property type="match status" value="1"/>
</dbReference>
<feature type="transmembrane region" description="Helical" evidence="1">
    <location>
        <begin position="63"/>
        <end position="82"/>
    </location>
</feature>
<evidence type="ECO:0000313" key="5">
    <source>
        <dbReference type="EMBL" id="MFC5008629.1"/>
    </source>
</evidence>
<evidence type="ECO:0000313" key="6">
    <source>
        <dbReference type="Proteomes" id="UP001595912"/>
    </source>
</evidence>
<feature type="transmembrane region" description="Helical" evidence="1">
    <location>
        <begin position="88"/>
        <end position="106"/>
    </location>
</feature>
<gene>
    <name evidence="5" type="ORF">ACFPIJ_63800</name>
</gene>
<proteinExistence type="predicted"/>
<dbReference type="PROSITE" id="PS50883">
    <property type="entry name" value="EAL"/>
    <property type="match status" value="1"/>
</dbReference>
<dbReference type="InterPro" id="IPR029787">
    <property type="entry name" value="Nucleotide_cyclase"/>
</dbReference>
<dbReference type="Pfam" id="PF00990">
    <property type="entry name" value="GGDEF"/>
    <property type="match status" value="1"/>
</dbReference>
<evidence type="ECO:0000259" key="4">
    <source>
        <dbReference type="PROSITE" id="PS50887"/>
    </source>
</evidence>
<dbReference type="InterPro" id="IPR052155">
    <property type="entry name" value="Biofilm_reg_signaling"/>
</dbReference>
<comment type="caution">
    <text evidence="5">The sequence shown here is derived from an EMBL/GenBank/DDBJ whole genome shotgun (WGS) entry which is preliminary data.</text>
</comment>
<dbReference type="SUPFAM" id="SSF55073">
    <property type="entry name" value="Nucleotide cyclase"/>
    <property type="match status" value="1"/>
</dbReference>
<feature type="transmembrane region" description="Helical" evidence="1">
    <location>
        <begin position="143"/>
        <end position="166"/>
    </location>
</feature>
<dbReference type="InterPro" id="IPR013767">
    <property type="entry name" value="PAS_fold"/>
</dbReference>
<dbReference type="InterPro" id="IPR035919">
    <property type="entry name" value="EAL_sf"/>
</dbReference>
<dbReference type="SMART" id="SM00091">
    <property type="entry name" value="PAS"/>
    <property type="match status" value="1"/>
</dbReference>
<dbReference type="EMBL" id="JBHSIU010000131">
    <property type="protein sequence ID" value="MFC5008629.1"/>
    <property type="molecule type" value="Genomic_DNA"/>
</dbReference>
<feature type="transmembrane region" description="Helical" evidence="1">
    <location>
        <begin position="29"/>
        <end position="51"/>
    </location>
</feature>
<feature type="transmembrane region" description="Helical" evidence="1">
    <location>
        <begin position="173"/>
        <end position="194"/>
    </location>
</feature>
<sequence>MLMASAPLTLAVAAAVLVGGPPLGLPANLAVLAAAAAATTLHAAWLLRAAVAERAAPRPHGTGFSLAALAFGVFTAGVSAVATPVAAYLAPAAGVALLAGLLKLPGVTVGTGGALRRALDGICVALWKFLTLLVLVLEQHGHPSTTVFTTCLLGVTGITIAVVSGVRAPFPRWAAVTAAGGVALIVLGLAVLPLRPAGDGTWLLVAGGLLVLGSVLVWAGACRSVDVDRRPSRPAIDGTLIGDPLLVAPVLAGAAAVLYALFSRGQLGLTAMVIGTCAVLAVAVRELLEAVALRRYSGQLDAQEATFRTLVAGSSDVIVVLDPDLSVRWQSAAAARQFGLSDQEVVGRPFRQLVHPDDLDLVAPGRAGPQPVRARIQDGFGVWRPVEVTVTDERGNPEVDGVVVHLRDASAQQELEHSLQRTMRVDPLTGLANRGTLLAQLNEGGGYLLTIGLDGFAGVNALHGADVGDAMLVQVAARIRGAVNHGDVAARLNGDEFAVYTRVDQVHAFTLATRLLGHLGEPYPLPGAGLQLSAGIGLAPVGGGAEESLRRAGLALRRAKRGGRGKVEWHDAAVEDAYVRRATLEQHLPQAAERGELDLAYHPVYDLVEGHPIGVEALLRWRHPTLGTVPPKEALEVARELGMTRDIHDWVLNQACRQLSSWQHEGYQLWMSINVAIDDLVAEGFASRLSLTLDSHQIDPADLVVELSERELGVDLDRAVEPLATVRAIGVRTALDGFGTGATSLAHLRRLPTDLLKVDGALFASEPAPGGAAAPIIDVVVKLAQRLNVTVVAHGLEAERHLEVVRTAGCRYGQGHYYGTPAPAERIEAALVRQRTW</sequence>
<dbReference type="InterPro" id="IPR001633">
    <property type="entry name" value="EAL_dom"/>
</dbReference>
<dbReference type="InterPro" id="IPR000160">
    <property type="entry name" value="GGDEF_dom"/>
</dbReference>
<dbReference type="InterPro" id="IPR043128">
    <property type="entry name" value="Rev_trsase/Diguanyl_cyclase"/>
</dbReference>
<protein>
    <submittedName>
        <fullName evidence="5">Bifunctional diguanylate cyclase/phosphodiesterase</fullName>
    </submittedName>
</protein>
<dbReference type="NCBIfam" id="TIGR00254">
    <property type="entry name" value="GGDEF"/>
    <property type="match status" value="1"/>
</dbReference>
<keyword evidence="6" id="KW-1185">Reference proteome</keyword>
<dbReference type="CDD" id="cd01948">
    <property type="entry name" value="EAL"/>
    <property type="match status" value="1"/>
</dbReference>
<dbReference type="PROSITE" id="PS50112">
    <property type="entry name" value="PAS"/>
    <property type="match status" value="1"/>
</dbReference>
<organism evidence="5 6">
    <name type="scientific">Dactylosporangium cerinum</name>
    <dbReference type="NCBI Taxonomy" id="1434730"/>
    <lineage>
        <taxon>Bacteria</taxon>
        <taxon>Bacillati</taxon>
        <taxon>Actinomycetota</taxon>
        <taxon>Actinomycetes</taxon>
        <taxon>Micromonosporales</taxon>
        <taxon>Micromonosporaceae</taxon>
        <taxon>Dactylosporangium</taxon>
    </lineage>
</organism>
<evidence type="ECO:0000256" key="1">
    <source>
        <dbReference type="SAM" id="Phobius"/>
    </source>
</evidence>